<protein>
    <submittedName>
        <fullName evidence="1">Uncharacterized protein</fullName>
    </submittedName>
</protein>
<accession>A0A974C098</accession>
<dbReference type="EMBL" id="CM004482">
    <property type="protein sequence ID" value="OCT63957.1"/>
    <property type="molecule type" value="Genomic_DNA"/>
</dbReference>
<organism evidence="1 2">
    <name type="scientific">Xenopus laevis</name>
    <name type="common">African clawed frog</name>
    <dbReference type="NCBI Taxonomy" id="8355"/>
    <lineage>
        <taxon>Eukaryota</taxon>
        <taxon>Metazoa</taxon>
        <taxon>Chordata</taxon>
        <taxon>Craniata</taxon>
        <taxon>Vertebrata</taxon>
        <taxon>Euteleostomi</taxon>
        <taxon>Amphibia</taxon>
        <taxon>Batrachia</taxon>
        <taxon>Anura</taxon>
        <taxon>Pipoidea</taxon>
        <taxon>Pipidae</taxon>
        <taxon>Xenopodinae</taxon>
        <taxon>Xenopus</taxon>
        <taxon>Xenopus</taxon>
    </lineage>
</organism>
<proteinExistence type="predicted"/>
<dbReference type="Proteomes" id="UP000694892">
    <property type="component" value="Chromosome 9_10L"/>
</dbReference>
<name>A0A974C098_XENLA</name>
<evidence type="ECO:0000313" key="1">
    <source>
        <dbReference type="EMBL" id="OCT63957.1"/>
    </source>
</evidence>
<gene>
    <name evidence="1" type="ORF">XELAEV_18045053mg</name>
</gene>
<reference evidence="2" key="1">
    <citation type="journal article" date="2016" name="Nature">
        <title>Genome evolution in the allotetraploid frog Xenopus laevis.</title>
        <authorList>
            <person name="Session A.M."/>
            <person name="Uno Y."/>
            <person name="Kwon T."/>
            <person name="Chapman J.A."/>
            <person name="Toyoda A."/>
            <person name="Takahashi S."/>
            <person name="Fukui A."/>
            <person name="Hikosaka A."/>
            <person name="Suzuki A."/>
            <person name="Kondo M."/>
            <person name="van Heeringen S.J."/>
            <person name="Quigley I."/>
            <person name="Heinz S."/>
            <person name="Ogino H."/>
            <person name="Ochi H."/>
            <person name="Hellsten U."/>
            <person name="Lyons J.B."/>
            <person name="Simakov O."/>
            <person name="Putnam N."/>
            <person name="Stites J."/>
            <person name="Kuroki Y."/>
            <person name="Tanaka T."/>
            <person name="Michiue T."/>
            <person name="Watanabe M."/>
            <person name="Bogdanovic O."/>
            <person name="Lister R."/>
            <person name="Georgiou G."/>
            <person name="Paranjpe S.S."/>
            <person name="van Kruijsbergen I."/>
            <person name="Shu S."/>
            <person name="Carlson J."/>
            <person name="Kinoshita T."/>
            <person name="Ohta Y."/>
            <person name="Mawaribuchi S."/>
            <person name="Jenkins J."/>
            <person name="Grimwood J."/>
            <person name="Schmutz J."/>
            <person name="Mitros T."/>
            <person name="Mozaffari S.V."/>
            <person name="Suzuki Y."/>
            <person name="Haramoto Y."/>
            <person name="Yamamoto T.S."/>
            <person name="Takagi C."/>
            <person name="Heald R."/>
            <person name="Miller K."/>
            <person name="Haudenschild C."/>
            <person name="Kitzman J."/>
            <person name="Nakayama T."/>
            <person name="Izutsu Y."/>
            <person name="Robert J."/>
            <person name="Fortriede J."/>
            <person name="Burns K."/>
            <person name="Lotay V."/>
            <person name="Karimi K."/>
            <person name="Yasuoka Y."/>
            <person name="Dichmann D.S."/>
            <person name="Flajnik M.F."/>
            <person name="Houston D.W."/>
            <person name="Shendure J."/>
            <person name="DuPasquier L."/>
            <person name="Vize P.D."/>
            <person name="Zorn A.M."/>
            <person name="Ito M."/>
            <person name="Marcotte E.M."/>
            <person name="Wallingford J.B."/>
            <person name="Ito Y."/>
            <person name="Asashima M."/>
            <person name="Ueno N."/>
            <person name="Matsuda Y."/>
            <person name="Veenstra G.J."/>
            <person name="Fujiyama A."/>
            <person name="Harland R.M."/>
            <person name="Taira M."/>
            <person name="Rokhsar D.S."/>
        </authorList>
    </citation>
    <scope>NUCLEOTIDE SEQUENCE [LARGE SCALE GENOMIC DNA]</scope>
    <source>
        <strain evidence="2">J</strain>
    </source>
</reference>
<dbReference type="AlphaFoldDB" id="A0A974C098"/>
<sequence>MLVSLLNLSALLGGVRCLFFGFGLGGIGLWQWAWHLDVKGSSYNFYLVKKTKPSCSGCFINHRLWIFHVQKRKEMTLE</sequence>
<evidence type="ECO:0000313" key="2">
    <source>
        <dbReference type="Proteomes" id="UP000694892"/>
    </source>
</evidence>